<evidence type="ECO:0000256" key="1">
    <source>
        <dbReference type="SAM" id="Coils"/>
    </source>
</evidence>
<reference evidence="3 4" key="2">
    <citation type="submission" date="2018-11" db="EMBL/GenBank/DDBJ databases">
        <authorList>
            <consortium name="Pathogen Informatics"/>
        </authorList>
    </citation>
    <scope>NUCLEOTIDE SEQUENCE [LARGE SCALE GENOMIC DNA]</scope>
</reference>
<protein>
    <submittedName>
        <fullName evidence="5">Component of histone deacetyl</fullName>
    </submittedName>
</protein>
<keyword evidence="4" id="KW-1185">Reference proteome</keyword>
<accession>A0A0N4XDH9</accession>
<feature type="compositionally biased region" description="Acidic residues" evidence="2">
    <location>
        <begin position="17"/>
        <end position="27"/>
    </location>
</feature>
<keyword evidence="1" id="KW-0175">Coiled coil</keyword>
<name>A0A0N4XDH9_NIPBR</name>
<dbReference type="AlphaFoldDB" id="A0A0N4XDH9"/>
<dbReference type="EMBL" id="UYSL01000277">
    <property type="protein sequence ID" value="VDL63342.1"/>
    <property type="molecule type" value="Genomic_DNA"/>
</dbReference>
<organism evidence="5">
    <name type="scientific">Nippostrongylus brasiliensis</name>
    <name type="common">Rat hookworm</name>
    <dbReference type="NCBI Taxonomy" id="27835"/>
    <lineage>
        <taxon>Eukaryota</taxon>
        <taxon>Metazoa</taxon>
        <taxon>Ecdysozoa</taxon>
        <taxon>Nematoda</taxon>
        <taxon>Chromadorea</taxon>
        <taxon>Rhabditida</taxon>
        <taxon>Rhabditina</taxon>
        <taxon>Rhabditomorpha</taxon>
        <taxon>Strongyloidea</taxon>
        <taxon>Heligmosomidae</taxon>
        <taxon>Nippostrongylus</taxon>
    </lineage>
</organism>
<proteinExistence type="predicted"/>
<sequence length="231" mass="27693">MTEDDRQESDGERELSDSDSEPELDPAEYEKRRELCLRQIILAEIQFNKLKIVLRDLKIKQLMKRRQDVINQTDPEFVVKHRELLEEFSTRNKLTEAIRCLEMDSLERRTTGLKRIAEMNQDDNKIIAKEKLREEIENEIRVEKERRIHERIATAYLLDDSCDRYERKRTNEYKNRPYNVKRYRPNFPVVIHQLTQDQIEADLRSMDLAILISNIKEEEESKNGILNADFV</sequence>
<dbReference type="Proteomes" id="UP000271162">
    <property type="component" value="Unassembled WGS sequence"/>
</dbReference>
<dbReference type="WBParaSite" id="NBR_0000057801-mRNA-1">
    <property type="protein sequence ID" value="NBR_0000057801-mRNA-1"/>
    <property type="gene ID" value="NBR_0000057801"/>
</dbReference>
<reference evidence="5" key="1">
    <citation type="submission" date="2016-04" db="UniProtKB">
        <authorList>
            <consortium name="WormBaseParasite"/>
        </authorList>
    </citation>
    <scope>IDENTIFICATION</scope>
</reference>
<feature type="region of interest" description="Disordered" evidence="2">
    <location>
        <begin position="1"/>
        <end position="27"/>
    </location>
</feature>
<dbReference type="OMA" id="SHENTQH"/>
<evidence type="ECO:0000313" key="5">
    <source>
        <dbReference type="WBParaSite" id="NBR_0000057801-mRNA-1"/>
    </source>
</evidence>
<feature type="coiled-coil region" evidence="1">
    <location>
        <begin position="119"/>
        <end position="146"/>
    </location>
</feature>
<evidence type="ECO:0000313" key="4">
    <source>
        <dbReference type="Proteomes" id="UP000271162"/>
    </source>
</evidence>
<evidence type="ECO:0000256" key="2">
    <source>
        <dbReference type="SAM" id="MobiDB-lite"/>
    </source>
</evidence>
<dbReference type="STRING" id="27835.A0A0N4XDH9"/>
<gene>
    <name evidence="3" type="ORF">NBR_LOCUS579</name>
</gene>
<evidence type="ECO:0000313" key="3">
    <source>
        <dbReference type="EMBL" id="VDL63342.1"/>
    </source>
</evidence>